<comment type="caution">
    <text evidence="2">The sequence shown here is derived from an EMBL/GenBank/DDBJ whole genome shotgun (WGS) entry which is preliminary data.</text>
</comment>
<sequence length="251" mass="28821">MLKDSINNGPYQMKEMTDPGNLTGTPKVQPFKRMQKEKDLKGDDKLRFEAYIDAMNFILLGIPNDITLLMLAKPPKQYDIPCDDQEDKLKTTMMLLARAITQRFSTPTNNHIRTSSNTRNQAYVQDGRVDVQTKNVGMLIVQGETWVIMLGVQGLLLMFIMLQLQREGHYARECPKTKFRDSNYFKHQMLLAKQDKAGIHLHEEHNNILLADIPKDEELQEIIASCIMLARIMTIENESYVEPSYDSGTII</sequence>
<dbReference type="EMBL" id="BQNB010014376">
    <property type="protein sequence ID" value="GJT27425.1"/>
    <property type="molecule type" value="Genomic_DNA"/>
</dbReference>
<proteinExistence type="predicted"/>
<gene>
    <name evidence="2" type="ORF">Tco_0907700</name>
</gene>
<evidence type="ECO:0000313" key="3">
    <source>
        <dbReference type="Proteomes" id="UP001151760"/>
    </source>
</evidence>
<name>A0ABQ5CK99_9ASTR</name>
<feature type="region of interest" description="Disordered" evidence="1">
    <location>
        <begin position="1"/>
        <end position="28"/>
    </location>
</feature>
<accession>A0ABQ5CK99</accession>
<keyword evidence="3" id="KW-1185">Reference proteome</keyword>
<evidence type="ECO:0000256" key="1">
    <source>
        <dbReference type="SAM" id="MobiDB-lite"/>
    </source>
</evidence>
<reference evidence="2" key="1">
    <citation type="journal article" date="2022" name="Int. J. Mol. Sci.">
        <title>Draft Genome of Tanacetum Coccineum: Genomic Comparison of Closely Related Tanacetum-Family Plants.</title>
        <authorList>
            <person name="Yamashiro T."/>
            <person name="Shiraishi A."/>
            <person name="Nakayama K."/>
            <person name="Satake H."/>
        </authorList>
    </citation>
    <scope>NUCLEOTIDE SEQUENCE</scope>
</reference>
<feature type="compositionally biased region" description="Polar residues" evidence="1">
    <location>
        <begin position="1"/>
        <end position="10"/>
    </location>
</feature>
<dbReference type="Proteomes" id="UP001151760">
    <property type="component" value="Unassembled WGS sequence"/>
</dbReference>
<reference evidence="2" key="2">
    <citation type="submission" date="2022-01" db="EMBL/GenBank/DDBJ databases">
        <authorList>
            <person name="Yamashiro T."/>
            <person name="Shiraishi A."/>
            <person name="Satake H."/>
            <person name="Nakayama K."/>
        </authorList>
    </citation>
    <scope>NUCLEOTIDE SEQUENCE</scope>
</reference>
<organism evidence="2 3">
    <name type="scientific">Tanacetum coccineum</name>
    <dbReference type="NCBI Taxonomy" id="301880"/>
    <lineage>
        <taxon>Eukaryota</taxon>
        <taxon>Viridiplantae</taxon>
        <taxon>Streptophyta</taxon>
        <taxon>Embryophyta</taxon>
        <taxon>Tracheophyta</taxon>
        <taxon>Spermatophyta</taxon>
        <taxon>Magnoliopsida</taxon>
        <taxon>eudicotyledons</taxon>
        <taxon>Gunneridae</taxon>
        <taxon>Pentapetalae</taxon>
        <taxon>asterids</taxon>
        <taxon>campanulids</taxon>
        <taxon>Asterales</taxon>
        <taxon>Asteraceae</taxon>
        <taxon>Asteroideae</taxon>
        <taxon>Anthemideae</taxon>
        <taxon>Anthemidinae</taxon>
        <taxon>Tanacetum</taxon>
    </lineage>
</organism>
<evidence type="ECO:0000313" key="2">
    <source>
        <dbReference type="EMBL" id="GJT27425.1"/>
    </source>
</evidence>
<protein>
    <submittedName>
        <fullName evidence="2">Uncharacterized protein</fullName>
    </submittedName>
</protein>